<evidence type="ECO:0000256" key="13">
    <source>
        <dbReference type="SAM" id="SignalP"/>
    </source>
</evidence>
<dbReference type="Pfam" id="PF08031">
    <property type="entry name" value="BBE"/>
    <property type="match status" value="1"/>
</dbReference>
<keyword evidence="9" id="KW-0274">FAD</keyword>
<evidence type="ECO:0000256" key="10">
    <source>
        <dbReference type="ARBA" id="ARBA00023002"/>
    </source>
</evidence>
<dbReference type="GO" id="GO:0071949">
    <property type="term" value="F:FAD binding"/>
    <property type="evidence" value="ECO:0007669"/>
    <property type="project" value="InterPro"/>
</dbReference>
<dbReference type="InterPro" id="IPR036318">
    <property type="entry name" value="FAD-bd_PCMH-like_sf"/>
</dbReference>
<evidence type="ECO:0000259" key="14">
    <source>
        <dbReference type="PROSITE" id="PS51387"/>
    </source>
</evidence>
<evidence type="ECO:0000313" key="16">
    <source>
        <dbReference type="Proteomes" id="UP001064489"/>
    </source>
</evidence>
<dbReference type="AlphaFoldDB" id="A0AAD5JG06"/>
<feature type="domain" description="FAD-binding PCMH-type" evidence="14">
    <location>
        <begin position="76"/>
        <end position="250"/>
    </location>
</feature>
<comment type="similarity">
    <text evidence="3">Belongs to the oxygen-dependent FAD-linked oxidoreductase family.</text>
</comment>
<evidence type="ECO:0000256" key="4">
    <source>
        <dbReference type="ARBA" id="ARBA00022512"/>
    </source>
</evidence>
<comment type="cofactor">
    <cofactor evidence="1">
        <name>FAD</name>
        <dbReference type="ChEBI" id="CHEBI:57692"/>
    </cofactor>
</comment>
<dbReference type="FunFam" id="3.30.43.10:FF:000004">
    <property type="entry name" value="Berberine bridge enzyme-like 15"/>
    <property type="match status" value="1"/>
</dbReference>
<keyword evidence="5" id="KW-0964">Secreted</keyword>
<dbReference type="GO" id="GO:0016491">
    <property type="term" value="F:oxidoreductase activity"/>
    <property type="evidence" value="ECO:0007669"/>
    <property type="project" value="UniProtKB-KW"/>
</dbReference>
<dbReference type="EMBL" id="JAJSOW010000002">
    <property type="protein sequence ID" value="KAI9197920.1"/>
    <property type="molecule type" value="Genomic_DNA"/>
</dbReference>
<dbReference type="SUPFAM" id="SSF56176">
    <property type="entry name" value="FAD-binding/transporter-associated domain-like"/>
    <property type="match status" value="1"/>
</dbReference>
<evidence type="ECO:0000256" key="9">
    <source>
        <dbReference type="ARBA" id="ARBA00022827"/>
    </source>
</evidence>
<protein>
    <recommendedName>
        <fullName evidence="14">FAD-binding PCMH-type domain-containing protein</fullName>
    </recommendedName>
</protein>
<evidence type="ECO:0000256" key="6">
    <source>
        <dbReference type="ARBA" id="ARBA00022630"/>
    </source>
</evidence>
<dbReference type="InterPro" id="IPR006094">
    <property type="entry name" value="Oxid_FAD_bind_N"/>
</dbReference>
<evidence type="ECO:0000256" key="12">
    <source>
        <dbReference type="ARBA" id="ARBA00023180"/>
    </source>
</evidence>
<gene>
    <name evidence="15" type="ORF">LWI28_006660</name>
</gene>
<keyword evidence="11" id="KW-1015">Disulfide bond</keyword>
<dbReference type="InterPro" id="IPR012951">
    <property type="entry name" value="BBE"/>
</dbReference>
<keyword evidence="6" id="KW-0285">Flavoprotein</keyword>
<dbReference type="Gene3D" id="3.30.465.10">
    <property type="match status" value="1"/>
</dbReference>
<keyword evidence="10" id="KW-0560">Oxidoreductase</keyword>
<dbReference type="PANTHER" id="PTHR32448">
    <property type="entry name" value="OS08G0158400 PROTEIN"/>
    <property type="match status" value="1"/>
</dbReference>
<evidence type="ECO:0000313" key="15">
    <source>
        <dbReference type="EMBL" id="KAI9197920.1"/>
    </source>
</evidence>
<evidence type="ECO:0000256" key="3">
    <source>
        <dbReference type="ARBA" id="ARBA00005466"/>
    </source>
</evidence>
<dbReference type="InterPro" id="IPR016169">
    <property type="entry name" value="FAD-bd_PCMH_sub2"/>
</dbReference>
<dbReference type="Gene3D" id="3.40.462.20">
    <property type="match status" value="1"/>
</dbReference>
<keyword evidence="8" id="KW-0547">Nucleotide-binding</keyword>
<proteinExistence type="inferred from homology"/>
<evidence type="ECO:0000256" key="2">
    <source>
        <dbReference type="ARBA" id="ARBA00004191"/>
    </source>
</evidence>
<dbReference type="PROSITE" id="PS51387">
    <property type="entry name" value="FAD_PCMH"/>
    <property type="match status" value="1"/>
</dbReference>
<evidence type="ECO:0000256" key="8">
    <source>
        <dbReference type="ARBA" id="ARBA00022741"/>
    </source>
</evidence>
<dbReference type="Pfam" id="PF01565">
    <property type="entry name" value="FAD_binding_4"/>
    <property type="match status" value="1"/>
</dbReference>
<comment type="caution">
    <text evidence="15">The sequence shown here is derived from an EMBL/GenBank/DDBJ whole genome shotgun (WGS) entry which is preliminary data.</text>
</comment>
<evidence type="ECO:0000256" key="1">
    <source>
        <dbReference type="ARBA" id="ARBA00001974"/>
    </source>
</evidence>
<dbReference type="Gene3D" id="3.30.43.10">
    <property type="entry name" value="Uridine Diphospho-n-acetylenolpyruvylglucosamine Reductase, domain 2"/>
    <property type="match status" value="1"/>
</dbReference>
<dbReference type="Proteomes" id="UP001064489">
    <property type="component" value="Chromosome 13"/>
</dbReference>
<evidence type="ECO:0000256" key="7">
    <source>
        <dbReference type="ARBA" id="ARBA00022729"/>
    </source>
</evidence>
<evidence type="ECO:0000256" key="11">
    <source>
        <dbReference type="ARBA" id="ARBA00023157"/>
    </source>
</evidence>
<keyword evidence="16" id="KW-1185">Reference proteome</keyword>
<dbReference type="InterPro" id="IPR016167">
    <property type="entry name" value="FAD-bd_PCMH_sub1"/>
</dbReference>
<feature type="signal peptide" evidence="13">
    <location>
        <begin position="1"/>
        <end position="22"/>
    </location>
</feature>
<evidence type="ECO:0000256" key="5">
    <source>
        <dbReference type="ARBA" id="ARBA00022525"/>
    </source>
</evidence>
<reference evidence="15 16" key="1">
    <citation type="journal article" date="2022" name="Plant J.">
        <title>Strategies of tolerance reflected in two North American maple genomes.</title>
        <authorList>
            <person name="McEvoy S.L."/>
            <person name="Sezen U.U."/>
            <person name="Trouern-Trend A."/>
            <person name="McMahon S.M."/>
            <person name="Schaberg P.G."/>
            <person name="Yang J."/>
            <person name="Wegrzyn J.L."/>
            <person name="Swenson N.G."/>
        </authorList>
    </citation>
    <scope>NUCLEOTIDE SEQUENCE [LARGE SCALE GENOMIC DNA]</scope>
    <source>
        <strain evidence="15">91603</strain>
    </source>
</reference>
<feature type="chain" id="PRO_5042213649" description="FAD-binding PCMH-type domain-containing protein" evidence="13">
    <location>
        <begin position="23"/>
        <end position="536"/>
    </location>
</feature>
<keyword evidence="4" id="KW-0134">Cell wall</keyword>
<sequence length="536" mass="60274">MKVSVCLILSVALIILLPFARPLPDQPALNIFLQCLLNHSTPSSNLIYESIYTPNNSSFQSILKQYVKNHRLLTAETLKPLAIVAAKDESLVQSTVICAKYSGLQIRIRSGGHDCEGLSFTSTVPFVILDMFNLRSIDIDITNQTAWVQAGATLGELYYKISKKSKLLGFPAGVCPTVGVGGHFSGGGYGNLMRKFGLSVDNVVDAQIVDVRGRILDRKSMGEDLFWAIRGGGGASFGVILSWKIKLVPVPEKVTVFRIRKTLEQGATDVVHHWQKVSHRLPEDLFIRAMPEIVNGSRQNERTVAVSFVGTFLGQTKNLMALIEKSFPELGLQIRDCNEMSWVKSTIFWAGFPVGTPVDVLLNRTKEEKSSFKTKSDYVKSVIPKEDLEKIWKKMIDLDLITLRMEWNPYGGRMNEISESETPFPHRIGNLFKIQYLLSWREEGSNATNRYMNGIRNFYASMASYVSSGPREAFLNYRDIDIGSISSNQTSFKDSEVYGFKYFKGNFQRLVDVKAKVDPHYFFKNEQSIPPTKDQV</sequence>
<name>A0AAD5JG06_ACENE</name>
<dbReference type="InterPro" id="IPR016166">
    <property type="entry name" value="FAD-bd_PCMH"/>
</dbReference>
<keyword evidence="7 13" id="KW-0732">Signal</keyword>
<keyword evidence="12" id="KW-0325">Glycoprotein</keyword>
<organism evidence="15 16">
    <name type="scientific">Acer negundo</name>
    <name type="common">Box elder</name>
    <dbReference type="NCBI Taxonomy" id="4023"/>
    <lineage>
        <taxon>Eukaryota</taxon>
        <taxon>Viridiplantae</taxon>
        <taxon>Streptophyta</taxon>
        <taxon>Embryophyta</taxon>
        <taxon>Tracheophyta</taxon>
        <taxon>Spermatophyta</taxon>
        <taxon>Magnoliopsida</taxon>
        <taxon>eudicotyledons</taxon>
        <taxon>Gunneridae</taxon>
        <taxon>Pentapetalae</taxon>
        <taxon>rosids</taxon>
        <taxon>malvids</taxon>
        <taxon>Sapindales</taxon>
        <taxon>Sapindaceae</taxon>
        <taxon>Hippocastanoideae</taxon>
        <taxon>Acereae</taxon>
        <taxon>Acer</taxon>
    </lineage>
</organism>
<accession>A0AAD5JG06</accession>
<comment type="subcellular location">
    <subcellularLocation>
        <location evidence="2">Secreted</location>
        <location evidence="2">Cell wall</location>
    </subcellularLocation>
</comment>